<dbReference type="AlphaFoldDB" id="A0A2M9CZ67"/>
<sequence>MRIRRTTKDDIGVDGVAMTLALDWTRGTRSRVDLAYLEPGASLPRHPAGADQTFLVIGGEGLVAGDDDVAHPVRAGDAVEWVRGEQHTSWATTAMQVLIVQRTPEG</sequence>
<comment type="caution">
    <text evidence="2">The sequence shown here is derived from an EMBL/GenBank/DDBJ whole genome shotgun (WGS) entry which is preliminary data.</text>
</comment>
<feature type="domain" description="Cupin type-2" evidence="1">
    <location>
        <begin position="36"/>
        <end position="98"/>
    </location>
</feature>
<dbReference type="InterPro" id="IPR013096">
    <property type="entry name" value="Cupin_2"/>
</dbReference>
<dbReference type="EMBL" id="PGFE01000001">
    <property type="protein sequence ID" value="PJJ77219.1"/>
    <property type="molecule type" value="Genomic_DNA"/>
</dbReference>
<dbReference type="InterPro" id="IPR014710">
    <property type="entry name" value="RmlC-like_jellyroll"/>
</dbReference>
<dbReference type="OrthoDB" id="3782397at2"/>
<evidence type="ECO:0000313" key="3">
    <source>
        <dbReference type="Proteomes" id="UP000231693"/>
    </source>
</evidence>
<dbReference type="Pfam" id="PF07883">
    <property type="entry name" value="Cupin_2"/>
    <property type="match status" value="1"/>
</dbReference>
<accession>A0A2M9CZ67</accession>
<evidence type="ECO:0000313" key="2">
    <source>
        <dbReference type="EMBL" id="PJJ77219.1"/>
    </source>
</evidence>
<dbReference type="InterPro" id="IPR011051">
    <property type="entry name" value="RmlC_Cupin_sf"/>
</dbReference>
<gene>
    <name evidence="2" type="ORF">CLV28_0433</name>
</gene>
<dbReference type="Proteomes" id="UP000231693">
    <property type="component" value="Unassembled WGS sequence"/>
</dbReference>
<dbReference type="RefSeq" id="WP_100421642.1">
    <property type="nucleotide sequence ID" value="NZ_BOOX01000004.1"/>
</dbReference>
<evidence type="ECO:0000259" key="1">
    <source>
        <dbReference type="Pfam" id="PF07883"/>
    </source>
</evidence>
<dbReference type="SUPFAM" id="SSF51182">
    <property type="entry name" value="RmlC-like cupins"/>
    <property type="match status" value="1"/>
</dbReference>
<dbReference type="Gene3D" id="2.60.120.10">
    <property type="entry name" value="Jelly Rolls"/>
    <property type="match status" value="1"/>
</dbReference>
<reference evidence="2 3" key="1">
    <citation type="submission" date="2017-11" db="EMBL/GenBank/DDBJ databases">
        <title>Genomic Encyclopedia of Archaeal and Bacterial Type Strains, Phase II (KMG-II): From Individual Species to Whole Genera.</title>
        <authorList>
            <person name="Goeker M."/>
        </authorList>
    </citation>
    <scope>NUCLEOTIDE SEQUENCE [LARGE SCALE GENOMIC DNA]</scope>
    <source>
        <strain evidence="2 3">DSM 25478</strain>
    </source>
</reference>
<protein>
    <submittedName>
        <fullName evidence="2">Cupin domain-containing protein</fullName>
    </submittedName>
</protein>
<proteinExistence type="predicted"/>
<organism evidence="2 3">
    <name type="scientific">Sediminihabitans luteus</name>
    <dbReference type="NCBI Taxonomy" id="1138585"/>
    <lineage>
        <taxon>Bacteria</taxon>
        <taxon>Bacillati</taxon>
        <taxon>Actinomycetota</taxon>
        <taxon>Actinomycetes</taxon>
        <taxon>Micrococcales</taxon>
        <taxon>Cellulomonadaceae</taxon>
        <taxon>Sediminihabitans</taxon>
    </lineage>
</organism>
<keyword evidence="3" id="KW-1185">Reference proteome</keyword>
<name>A0A2M9CZ67_9CELL</name>